<reference evidence="1 2" key="1">
    <citation type="journal article" date="2013" name="Front. Microbiol.">
        <title>Comparative genomic analyses of the cyanobacterium, Lyngbya aestuarii BL J, a powerful hydrogen producer.</title>
        <authorList>
            <person name="Kothari A."/>
            <person name="Vaughn M."/>
            <person name="Garcia-Pichel F."/>
        </authorList>
    </citation>
    <scope>NUCLEOTIDE SEQUENCE [LARGE SCALE GENOMIC DNA]</scope>
    <source>
        <strain evidence="1 2">BL J</strain>
    </source>
</reference>
<evidence type="ECO:0000313" key="2">
    <source>
        <dbReference type="Proteomes" id="UP000017127"/>
    </source>
</evidence>
<keyword evidence="2" id="KW-1185">Reference proteome</keyword>
<comment type="caution">
    <text evidence="1">The sequence shown here is derived from an EMBL/GenBank/DDBJ whole genome shotgun (WGS) entry which is preliminary data.</text>
</comment>
<accession>U7QJZ0</accession>
<protein>
    <submittedName>
        <fullName evidence="1">Uncharacterized protein</fullName>
    </submittedName>
</protein>
<sequence length="42" mass="4875">MLREIEFPEKIDLYFLSNFFPNSIVSVSFVDLAASSFSDEIR</sequence>
<name>U7QJZ0_9CYAN</name>
<proteinExistence type="predicted"/>
<organism evidence="1 2">
    <name type="scientific">Lyngbya aestuarii BL J</name>
    <dbReference type="NCBI Taxonomy" id="1348334"/>
    <lineage>
        <taxon>Bacteria</taxon>
        <taxon>Bacillati</taxon>
        <taxon>Cyanobacteriota</taxon>
        <taxon>Cyanophyceae</taxon>
        <taxon>Oscillatoriophycideae</taxon>
        <taxon>Oscillatoriales</taxon>
        <taxon>Microcoleaceae</taxon>
        <taxon>Lyngbya</taxon>
    </lineage>
</organism>
<dbReference type="AlphaFoldDB" id="U7QJZ0"/>
<evidence type="ECO:0000313" key="1">
    <source>
        <dbReference type="EMBL" id="ERT06751.1"/>
    </source>
</evidence>
<dbReference type="EMBL" id="AUZM01000031">
    <property type="protein sequence ID" value="ERT06751.1"/>
    <property type="molecule type" value="Genomic_DNA"/>
</dbReference>
<dbReference type="Proteomes" id="UP000017127">
    <property type="component" value="Unassembled WGS sequence"/>
</dbReference>
<gene>
    <name evidence="1" type="ORF">M595_3273</name>
</gene>